<dbReference type="EMBL" id="RPFW01000004">
    <property type="protein sequence ID" value="TVZ02875.1"/>
    <property type="molecule type" value="Genomic_DNA"/>
</dbReference>
<dbReference type="Proteomes" id="UP000460272">
    <property type="component" value="Unassembled WGS sequence"/>
</dbReference>
<protein>
    <submittedName>
        <fullName evidence="1">Esterase</fullName>
    </submittedName>
</protein>
<dbReference type="RefSeq" id="WP_145855111.1">
    <property type="nucleotide sequence ID" value="NZ_RPFW01000004.1"/>
</dbReference>
<comment type="caution">
    <text evidence="1">The sequence shown here is derived from an EMBL/GenBank/DDBJ whole genome shotgun (WGS) entry which is preliminary data.</text>
</comment>
<dbReference type="AlphaFoldDB" id="A0A6P2BXG9"/>
<accession>A0A6P2BXG9</accession>
<dbReference type="SUPFAM" id="SSF53474">
    <property type="entry name" value="alpha/beta-Hydrolases"/>
    <property type="match status" value="1"/>
</dbReference>
<dbReference type="InterPro" id="IPR050583">
    <property type="entry name" value="Mycobacterial_A85_antigen"/>
</dbReference>
<keyword evidence="2" id="KW-1185">Reference proteome</keyword>
<gene>
    <name evidence="1" type="ORF">EAS64_20560</name>
</gene>
<dbReference type="PANTHER" id="PTHR48098">
    <property type="entry name" value="ENTEROCHELIN ESTERASE-RELATED"/>
    <property type="match status" value="1"/>
</dbReference>
<dbReference type="InterPro" id="IPR029058">
    <property type="entry name" value="AB_hydrolase_fold"/>
</dbReference>
<dbReference type="OrthoDB" id="9775130at2"/>
<dbReference type="Gene3D" id="3.40.50.1820">
    <property type="entry name" value="alpha/beta hydrolase"/>
    <property type="match status" value="1"/>
</dbReference>
<dbReference type="Pfam" id="PF00756">
    <property type="entry name" value="Esterase"/>
    <property type="match status" value="1"/>
</dbReference>
<name>A0A6P2BXG9_9ACTN</name>
<reference evidence="1 2" key="1">
    <citation type="submission" date="2018-11" db="EMBL/GenBank/DDBJ databases">
        <title>Trebonia kvetii gen.nov., sp.nov., a novel acidophilic actinobacterium, and proposal of the new actinobacterial family Treboniaceae fam. nov.</title>
        <authorList>
            <person name="Rapoport D."/>
            <person name="Sagova-Mareckova M."/>
            <person name="Sedlacek I."/>
            <person name="Provaznik J."/>
            <person name="Kralova S."/>
            <person name="Pavlinic D."/>
            <person name="Benes V."/>
            <person name="Kopecky J."/>
        </authorList>
    </citation>
    <scope>NUCLEOTIDE SEQUENCE [LARGE SCALE GENOMIC DNA]</scope>
    <source>
        <strain evidence="1 2">15Tr583</strain>
    </source>
</reference>
<dbReference type="PANTHER" id="PTHR48098:SF3">
    <property type="entry name" value="IRON(III) ENTEROBACTIN ESTERASE"/>
    <property type="match status" value="1"/>
</dbReference>
<proteinExistence type="predicted"/>
<organism evidence="1 2">
    <name type="scientific">Trebonia kvetii</name>
    <dbReference type="NCBI Taxonomy" id="2480626"/>
    <lineage>
        <taxon>Bacteria</taxon>
        <taxon>Bacillati</taxon>
        <taxon>Actinomycetota</taxon>
        <taxon>Actinomycetes</taxon>
        <taxon>Streptosporangiales</taxon>
        <taxon>Treboniaceae</taxon>
        <taxon>Trebonia</taxon>
    </lineage>
</organism>
<dbReference type="InterPro" id="IPR000801">
    <property type="entry name" value="Esterase-like"/>
</dbReference>
<evidence type="ECO:0000313" key="1">
    <source>
        <dbReference type="EMBL" id="TVZ02875.1"/>
    </source>
</evidence>
<evidence type="ECO:0000313" key="2">
    <source>
        <dbReference type="Proteomes" id="UP000460272"/>
    </source>
</evidence>
<sequence>MSGQTVTFRLADPEHRLTGVRLVQDVRIPGDLLGFHRGGDGWLLVIDRPPVNRMEYLFELRHPNGGVETVLDPGNPRQVAGAFGPKSVLEFPGYTPPGWLSVEAGPGTVTDFDVPVAALDAAVAVRLWSPDGARHDELLPLLVAHDGPEYDRLASLTRYLSAGVAGHWLPRLRAALLSPGPRDRWYSANMRYTGALCTTVLPAITGQVATSVRMGMGASLGALSLLHAHCRYPDAFDALFLQSGSFFLPRFDSQEQRFHYYRRIVRFVTGVHERGLPSRTVPAVFTCGAIEENIENNRLMTKTLTARGYPATLHEVPDMHNYTAWRDAFDPWLTELLGRVSK</sequence>